<dbReference type="InterPro" id="IPR050272">
    <property type="entry name" value="Isochorismatase-like_hydrls"/>
</dbReference>
<reference evidence="4" key="1">
    <citation type="submission" date="2020-06" db="EMBL/GenBank/DDBJ databases">
        <authorList>
            <person name="Onetto C."/>
        </authorList>
    </citation>
    <scope>NUCLEOTIDE SEQUENCE</scope>
</reference>
<evidence type="ECO:0000256" key="2">
    <source>
        <dbReference type="ARBA" id="ARBA00022801"/>
    </source>
</evidence>
<accession>A0A9N8KQB5</accession>
<comment type="similarity">
    <text evidence="1">Belongs to the isochorismatase family.</text>
</comment>
<dbReference type="Pfam" id="PF00857">
    <property type="entry name" value="Isochorismatase"/>
    <property type="match status" value="1"/>
</dbReference>
<evidence type="ECO:0000256" key="1">
    <source>
        <dbReference type="ARBA" id="ARBA00006336"/>
    </source>
</evidence>
<evidence type="ECO:0000313" key="5">
    <source>
        <dbReference type="Proteomes" id="UP000745764"/>
    </source>
</evidence>
<evidence type="ECO:0000259" key="3">
    <source>
        <dbReference type="Pfam" id="PF00857"/>
    </source>
</evidence>
<dbReference type="GO" id="GO:0016787">
    <property type="term" value="F:hydrolase activity"/>
    <property type="evidence" value="ECO:0007669"/>
    <property type="project" value="UniProtKB-KW"/>
</dbReference>
<dbReference type="PANTHER" id="PTHR43540">
    <property type="entry name" value="PEROXYUREIDOACRYLATE/UREIDOACRYLATE AMIDOHYDROLASE-RELATED"/>
    <property type="match status" value="1"/>
</dbReference>
<gene>
    <name evidence="4" type="ORF">AWRI4620_LOCUS8353</name>
</gene>
<dbReference type="EMBL" id="CAINUL010000016">
    <property type="protein sequence ID" value="CAD0114098.1"/>
    <property type="molecule type" value="Genomic_DNA"/>
</dbReference>
<comment type="caution">
    <text evidence="4">The sequence shown here is derived from an EMBL/GenBank/DDBJ whole genome shotgun (WGS) entry which is preliminary data.</text>
</comment>
<keyword evidence="2" id="KW-0378">Hydrolase</keyword>
<name>A0A9N8KQB5_9PEZI</name>
<dbReference type="InterPro" id="IPR036380">
    <property type="entry name" value="Isochorismatase-like_sf"/>
</dbReference>
<protein>
    <recommendedName>
        <fullName evidence="3">Isochorismatase-like domain-containing protein</fullName>
    </recommendedName>
</protein>
<organism evidence="4 5">
    <name type="scientific">Aureobasidium uvarum</name>
    <dbReference type="NCBI Taxonomy" id="2773716"/>
    <lineage>
        <taxon>Eukaryota</taxon>
        <taxon>Fungi</taxon>
        <taxon>Dikarya</taxon>
        <taxon>Ascomycota</taxon>
        <taxon>Pezizomycotina</taxon>
        <taxon>Dothideomycetes</taxon>
        <taxon>Dothideomycetidae</taxon>
        <taxon>Dothideales</taxon>
        <taxon>Saccotheciaceae</taxon>
        <taxon>Aureobasidium</taxon>
    </lineage>
</organism>
<dbReference type="Gene3D" id="3.40.50.850">
    <property type="entry name" value="Isochorismatase-like"/>
    <property type="match status" value="1"/>
</dbReference>
<proteinExistence type="inferred from homology"/>
<dbReference type="AlphaFoldDB" id="A0A9N8KQB5"/>
<dbReference type="InterPro" id="IPR000868">
    <property type="entry name" value="Isochorismatase-like_dom"/>
</dbReference>
<dbReference type="PANTHER" id="PTHR43540:SF6">
    <property type="entry name" value="ISOCHORISMATASE-LIKE DOMAIN-CONTAINING PROTEIN"/>
    <property type="match status" value="1"/>
</dbReference>
<dbReference type="SUPFAM" id="SSF52499">
    <property type="entry name" value="Isochorismatase-like hydrolases"/>
    <property type="match status" value="1"/>
</dbReference>
<keyword evidence="5" id="KW-1185">Reference proteome</keyword>
<dbReference type="OrthoDB" id="245563at2759"/>
<dbReference type="Proteomes" id="UP000745764">
    <property type="component" value="Unassembled WGS sequence"/>
</dbReference>
<sequence length="201" mass="22496">MDNRTALVIVDVQDGIANVNDGVPDADRVKQAINSVLHLARQHNKHGPLNEDPKHKIEILFVQHDDNDPSDPLHRGKPTWELVFPPRQGIETERLISKNVGDMFISNPNLANSLRMQGITNLVFVGLQTDFCVRASILGAIASGFEASNIKLLQGTHSTYDNIVTGKSYVQIKEDVEKQMANIGVCLRDWKEFDFERDLSL</sequence>
<evidence type="ECO:0000313" key="4">
    <source>
        <dbReference type="EMBL" id="CAD0114098.1"/>
    </source>
</evidence>
<feature type="domain" description="Isochorismatase-like" evidence="3">
    <location>
        <begin position="5"/>
        <end position="146"/>
    </location>
</feature>